<organism evidence="1 2">
    <name type="scientific">Fusarium keratoplasticum</name>
    <dbReference type="NCBI Taxonomy" id="1328300"/>
    <lineage>
        <taxon>Eukaryota</taxon>
        <taxon>Fungi</taxon>
        <taxon>Dikarya</taxon>
        <taxon>Ascomycota</taxon>
        <taxon>Pezizomycotina</taxon>
        <taxon>Sordariomycetes</taxon>
        <taxon>Hypocreomycetidae</taxon>
        <taxon>Hypocreales</taxon>
        <taxon>Nectriaceae</taxon>
        <taxon>Fusarium</taxon>
        <taxon>Fusarium solani species complex</taxon>
    </lineage>
</organism>
<gene>
    <name evidence="1" type="ORF">NCS57_01282700</name>
</gene>
<sequence length="808" mass="90762">MDTQQEPPAVACLRCRKQKKLRCSRERPQCRRCQRAGSACGYPAPPDRRRLALVRAQEKTSQLVEFPAQQSPNDSGLPTDQGSDRNDSLPPTQDSPTWPGRHDTTGDRRPLLGPVEEMRVSSRGRHSFPTVNISQEVAFFLFEIFFERHYQSSLLFRKKQFIESYTAGKACDYVVHAIFAFASLFLHPNPGGIFHGHLDITEVSLVDWQLIGRLWGEQASQLALMTADRPCLDLVQACQVLALFWFAKAIAYRASRLLHFDQVRLDDTVDKIAECSHQTTCFWACWLTKCASLENSRFEIDCWACVEGRPLPFDDFDQDGTTETLACCLGENGSLATPGQGTRLSFNSALVMVQGLWWECQRFVRTVHGDQARPEQWAATYCSLDQRLQSLPDQLAKYRQPILTTPLNETLSSELSRTFSLTYMYELCLLYLHSSVVPVLSCRTQTPSFSRSMLQLAAEQAWEHSKKMTEMTEQYISSKASVSKLWPIVGYGAYVCAAVQLRRCLALGLLHHSQIQSTRINLRLAAELCRYWTHLQPVFEDMERQFVQATALAGSQEVEKPREHRQGRGDSLIINQNTHSSPALTSHIRTYIANSDERSDQLEEVASIPGSSVAADQCNSTPSLPPLDPRSASTAIPRSWGSPPASNNGLVAYTPSRSFLSVRGNWPLYPTCDVPVPHTRSIKDLLALLDVVAVKDPIEKGEFWREQKFVDIQEPWQDKPKSSFKKISSFKSLSGLRIAVPELFIGGPAPEGARQVETGPAVVELWNQARQDLEALGAEIILVPDFPPMTAYENDDLLPEGCPRRPKD</sequence>
<reference evidence="1" key="1">
    <citation type="submission" date="2022-06" db="EMBL/GenBank/DDBJ databases">
        <title>Fusarium solani species complex genomes reveal bases of compartmentalisation and animal pathogenesis.</title>
        <authorList>
            <person name="Tsai I.J."/>
        </authorList>
    </citation>
    <scope>NUCLEOTIDE SEQUENCE</scope>
    <source>
        <strain evidence="1">Fu6.1</strain>
    </source>
</reference>
<evidence type="ECO:0000313" key="1">
    <source>
        <dbReference type="EMBL" id="KAI8652197.1"/>
    </source>
</evidence>
<keyword evidence="2" id="KW-1185">Reference proteome</keyword>
<dbReference type="Proteomes" id="UP001065298">
    <property type="component" value="Chromosome 11"/>
</dbReference>
<evidence type="ECO:0000313" key="2">
    <source>
        <dbReference type="Proteomes" id="UP001065298"/>
    </source>
</evidence>
<proteinExistence type="predicted"/>
<dbReference type="EMBL" id="CM046513">
    <property type="protein sequence ID" value="KAI8652197.1"/>
    <property type="molecule type" value="Genomic_DNA"/>
</dbReference>
<accession>A0ACC0QFF2</accession>
<comment type="caution">
    <text evidence="1">The sequence shown here is derived from an EMBL/GenBank/DDBJ whole genome shotgun (WGS) entry which is preliminary data.</text>
</comment>
<name>A0ACC0QFF2_9HYPO</name>
<protein>
    <submittedName>
        <fullName evidence="1">Uncharacterized protein</fullName>
    </submittedName>
</protein>